<dbReference type="InterPro" id="IPR045633">
    <property type="entry name" value="DUF6414"/>
</dbReference>
<accession>A0A429ZSE9</accession>
<reference evidence="2 3" key="1">
    <citation type="submission" date="2017-05" db="EMBL/GenBank/DDBJ databases">
        <title>Vagococcus spp. assemblies.</title>
        <authorList>
            <person name="Gulvik C.A."/>
        </authorList>
    </citation>
    <scope>NUCLEOTIDE SEQUENCE [LARGE SCALE GENOMIC DNA]</scope>
    <source>
        <strain evidence="2 3">NCFB 2777</strain>
    </source>
</reference>
<dbReference type="Proteomes" id="UP000287239">
    <property type="component" value="Unassembled WGS sequence"/>
</dbReference>
<gene>
    <name evidence="2" type="ORF">CBF35_05405</name>
</gene>
<proteinExistence type="predicted"/>
<feature type="compositionally biased region" description="Polar residues" evidence="1">
    <location>
        <begin position="30"/>
        <end position="47"/>
    </location>
</feature>
<protein>
    <submittedName>
        <fullName evidence="2">Uncharacterized protein</fullName>
    </submittedName>
</protein>
<evidence type="ECO:0000256" key="1">
    <source>
        <dbReference type="SAM" id="MobiDB-lite"/>
    </source>
</evidence>
<sequence>MKDFLYLDTNLVNSYLAQIDSGLLQKMTTGGESLESNSENGGNEISQQGGGKLSIPGIAETNGSLNKKEIDTFSQVFSSKNSELVETALHDYSFDILLNRMIEKGMICSEEVYLEGSFVSLTGAIDVVNFEQLNNGSTEENISLIHREDESVEKARIELKNMTKKSSNVSPTSQKGIAINELKKFIAENEIDRGVFDNIARFGKYANYLFPETFLVKIDKLIGFCSNDNLRMNIPSLTISGISTREATIVGVVMSQKRSDSLVPEGGMPTDTILKTAPAIQMDIMLSEFELAEKGDYYVRPIAVYFETSDTY</sequence>
<keyword evidence="3" id="KW-1185">Reference proteome</keyword>
<dbReference type="EMBL" id="NGJU01000006">
    <property type="protein sequence ID" value="RST96670.1"/>
    <property type="molecule type" value="Genomic_DNA"/>
</dbReference>
<dbReference type="OrthoDB" id="1937560at2"/>
<dbReference type="AlphaFoldDB" id="A0A429ZSE9"/>
<feature type="region of interest" description="Disordered" evidence="1">
    <location>
        <begin position="30"/>
        <end position="56"/>
    </location>
</feature>
<name>A0A429ZSE9_9ENTE</name>
<organism evidence="2 3">
    <name type="scientific">Vagococcus salmoninarum</name>
    <dbReference type="NCBI Taxonomy" id="2739"/>
    <lineage>
        <taxon>Bacteria</taxon>
        <taxon>Bacillati</taxon>
        <taxon>Bacillota</taxon>
        <taxon>Bacilli</taxon>
        <taxon>Lactobacillales</taxon>
        <taxon>Enterococcaceae</taxon>
        <taxon>Vagococcus</taxon>
    </lineage>
</organism>
<evidence type="ECO:0000313" key="2">
    <source>
        <dbReference type="EMBL" id="RST96670.1"/>
    </source>
</evidence>
<dbReference type="GeneID" id="98567800"/>
<comment type="caution">
    <text evidence="2">The sequence shown here is derived from an EMBL/GenBank/DDBJ whole genome shotgun (WGS) entry which is preliminary data.</text>
</comment>
<dbReference type="RefSeq" id="WP_126778948.1">
    <property type="nucleotide sequence ID" value="NZ_NGJU01000006.1"/>
</dbReference>
<evidence type="ECO:0000313" key="3">
    <source>
        <dbReference type="Proteomes" id="UP000287239"/>
    </source>
</evidence>
<dbReference type="Pfam" id="PF19952">
    <property type="entry name" value="DUF6414"/>
    <property type="match status" value="1"/>
</dbReference>